<dbReference type="GO" id="GO:0004170">
    <property type="term" value="F:dUTP diphosphatase activity"/>
    <property type="evidence" value="ECO:0007669"/>
    <property type="project" value="UniProtKB-EC"/>
</dbReference>
<dbReference type="GO" id="GO:0046081">
    <property type="term" value="P:dUTP catabolic process"/>
    <property type="evidence" value="ECO:0007669"/>
    <property type="project" value="InterPro"/>
</dbReference>
<protein>
    <recommendedName>
        <fullName evidence="2">dUTP diphosphatase</fullName>
        <ecNumber evidence="2">3.6.1.23</ecNumber>
    </recommendedName>
</protein>
<dbReference type="PANTHER" id="PTHR11241:SF0">
    <property type="entry name" value="DEOXYURIDINE 5'-TRIPHOSPHATE NUCLEOTIDOHYDROLASE"/>
    <property type="match status" value="1"/>
</dbReference>
<reference evidence="7 8" key="1">
    <citation type="journal article" date="2015" name="Nature">
        <title>rRNA introns, odd ribosomes, and small enigmatic genomes across a large radiation of phyla.</title>
        <authorList>
            <person name="Brown C.T."/>
            <person name="Hug L.A."/>
            <person name="Thomas B.C."/>
            <person name="Sharon I."/>
            <person name="Castelle C.J."/>
            <person name="Singh A."/>
            <person name="Wilkins M.J."/>
            <person name="Williams K.H."/>
            <person name="Banfield J.F."/>
        </authorList>
    </citation>
    <scope>NUCLEOTIDE SEQUENCE [LARGE SCALE GENOMIC DNA]</scope>
</reference>
<keyword evidence="4" id="KW-0546">Nucleotide metabolism</keyword>
<dbReference type="EMBL" id="LBQW01000005">
    <property type="protein sequence ID" value="KKP85858.1"/>
    <property type="molecule type" value="Genomic_DNA"/>
</dbReference>
<proteinExistence type="inferred from homology"/>
<dbReference type="Gene3D" id="2.70.40.10">
    <property type="match status" value="1"/>
</dbReference>
<dbReference type="InterPro" id="IPR029054">
    <property type="entry name" value="dUTPase-like"/>
</dbReference>
<feature type="domain" description="dUTPase-like" evidence="6">
    <location>
        <begin position="11"/>
        <end position="139"/>
    </location>
</feature>
<comment type="catalytic activity">
    <reaction evidence="5">
        <text>dUTP + H2O = dUMP + diphosphate + H(+)</text>
        <dbReference type="Rhea" id="RHEA:10248"/>
        <dbReference type="ChEBI" id="CHEBI:15377"/>
        <dbReference type="ChEBI" id="CHEBI:15378"/>
        <dbReference type="ChEBI" id="CHEBI:33019"/>
        <dbReference type="ChEBI" id="CHEBI:61555"/>
        <dbReference type="ChEBI" id="CHEBI:246422"/>
        <dbReference type="EC" id="3.6.1.23"/>
    </reaction>
</comment>
<dbReference type="Proteomes" id="UP000186383">
    <property type="component" value="Unassembled WGS sequence"/>
</dbReference>
<evidence type="ECO:0000313" key="7">
    <source>
        <dbReference type="EMBL" id="KKP85858.1"/>
    </source>
</evidence>
<evidence type="ECO:0000259" key="6">
    <source>
        <dbReference type="Pfam" id="PF00692"/>
    </source>
</evidence>
<gene>
    <name evidence="7" type="ORF">UR88_C0005G0005</name>
</gene>
<dbReference type="NCBIfam" id="TIGR00576">
    <property type="entry name" value="dut"/>
    <property type="match status" value="1"/>
</dbReference>
<organism evidence="7 8">
    <name type="scientific">Candidatus Nomurabacteria bacterium GW2011_GWA1_35_8</name>
    <dbReference type="NCBI Taxonomy" id="1618727"/>
    <lineage>
        <taxon>Bacteria</taxon>
        <taxon>Candidatus Nomuraibacteriota</taxon>
    </lineage>
</organism>
<dbReference type="EC" id="3.6.1.23" evidence="2"/>
<comment type="caution">
    <text evidence="7">The sequence shown here is derived from an EMBL/GenBank/DDBJ whole genome shotgun (WGS) entry which is preliminary data.</text>
</comment>
<evidence type="ECO:0000256" key="3">
    <source>
        <dbReference type="ARBA" id="ARBA00022801"/>
    </source>
</evidence>
<evidence type="ECO:0000256" key="2">
    <source>
        <dbReference type="ARBA" id="ARBA00012379"/>
    </source>
</evidence>
<dbReference type="SUPFAM" id="SSF51283">
    <property type="entry name" value="dUTPase-like"/>
    <property type="match status" value="1"/>
</dbReference>
<sequence length="141" mass="15434">MKIKVKKLNKDAKLPTHGHPGDAGMDFYAIEDVFFPASGQAQVHTGVAIEIPEGYVGLIWDKSSVSFGHGLKIMGGVIDSSYRGEIIMSLRNLSDKDFTLQKGHKIAQMVIQKFEHCDIVEVGELSETVRGHGREGSTGHK</sequence>
<comment type="similarity">
    <text evidence="1">Belongs to the dUTPase family.</text>
</comment>
<dbReference type="InterPro" id="IPR033704">
    <property type="entry name" value="dUTPase_trimeric"/>
</dbReference>
<dbReference type="GO" id="GO:0000287">
    <property type="term" value="F:magnesium ion binding"/>
    <property type="evidence" value="ECO:0007669"/>
    <property type="project" value="InterPro"/>
</dbReference>
<evidence type="ECO:0000256" key="5">
    <source>
        <dbReference type="ARBA" id="ARBA00047686"/>
    </source>
</evidence>
<evidence type="ECO:0000313" key="8">
    <source>
        <dbReference type="Proteomes" id="UP000186383"/>
    </source>
</evidence>
<dbReference type="InterPro" id="IPR036157">
    <property type="entry name" value="dUTPase-like_sf"/>
</dbReference>
<dbReference type="Pfam" id="PF00692">
    <property type="entry name" value="dUTPase"/>
    <property type="match status" value="1"/>
</dbReference>
<dbReference type="NCBIfam" id="NF001862">
    <property type="entry name" value="PRK00601.1"/>
    <property type="match status" value="1"/>
</dbReference>
<accession>A0A0G0CXQ7</accession>
<evidence type="ECO:0000256" key="1">
    <source>
        <dbReference type="ARBA" id="ARBA00006581"/>
    </source>
</evidence>
<evidence type="ECO:0000256" key="4">
    <source>
        <dbReference type="ARBA" id="ARBA00023080"/>
    </source>
</evidence>
<dbReference type="GO" id="GO:0006226">
    <property type="term" value="P:dUMP biosynthetic process"/>
    <property type="evidence" value="ECO:0007669"/>
    <property type="project" value="InterPro"/>
</dbReference>
<dbReference type="AlphaFoldDB" id="A0A0G0CXQ7"/>
<dbReference type="PANTHER" id="PTHR11241">
    <property type="entry name" value="DEOXYURIDINE 5'-TRIPHOSPHATE NUCLEOTIDOHYDROLASE"/>
    <property type="match status" value="1"/>
</dbReference>
<name>A0A0G0CXQ7_9BACT</name>
<keyword evidence="3 7" id="KW-0378">Hydrolase</keyword>
<dbReference type="InterPro" id="IPR008181">
    <property type="entry name" value="dUTPase"/>
</dbReference>
<dbReference type="CDD" id="cd07557">
    <property type="entry name" value="trimeric_dUTPase"/>
    <property type="match status" value="1"/>
</dbReference>